<dbReference type="Proteomes" id="UP000504611">
    <property type="component" value="Unplaced"/>
</dbReference>
<sequence>MVASPRVSSNLHFDNADDDSMTEEKWSFYHSSRSHVHRSSCVETEMERLEALMQKKIGQSILGKVHLGMVWYHEAGRFCEKDEQWDQDSAMMHLERAAQCGELEAIVALGQCCMQLPHHILPDMQLEDNAGNRMKGFKYLLLAAESGDRSSMITVARAFDSGINLSADRSVKQPV</sequence>
<dbReference type="OrthoDB" id="301415at2759"/>
<name>A0A6I9Q394_9TELE</name>
<protein>
    <submittedName>
        <fullName evidence="2">Eukaryotic elongation factor 2 kinase-like isoform X1</fullName>
    </submittedName>
</protein>
<dbReference type="SUPFAM" id="SSF81901">
    <property type="entry name" value="HCP-like"/>
    <property type="match status" value="1"/>
</dbReference>
<dbReference type="Gene3D" id="1.25.40.10">
    <property type="entry name" value="Tetratricopeptide repeat domain"/>
    <property type="match status" value="1"/>
</dbReference>
<reference evidence="2" key="1">
    <citation type="submission" date="2025-08" db="UniProtKB">
        <authorList>
            <consortium name="RefSeq"/>
        </authorList>
    </citation>
    <scope>IDENTIFICATION</scope>
    <source>
        <tissue evidence="2">Muscle</tissue>
    </source>
</reference>
<proteinExistence type="predicted"/>
<keyword evidence="1" id="KW-1185">Reference proteome</keyword>
<evidence type="ECO:0000313" key="2">
    <source>
        <dbReference type="RefSeq" id="XP_010792181.1"/>
    </source>
</evidence>
<dbReference type="KEGG" id="ncc:104964963"/>
<dbReference type="AlphaFoldDB" id="A0A6I9Q394"/>
<dbReference type="RefSeq" id="XP_010792181.1">
    <property type="nucleotide sequence ID" value="XM_010793879.1"/>
</dbReference>
<gene>
    <name evidence="2" type="primary">LOC104964963</name>
</gene>
<accession>A0A6I9Q394</accession>
<organism evidence="1 2">
    <name type="scientific">Notothenia coriiceps</name>
    <name type="common">black rockcod</name>
    <dbReference type="NCBI Taxonomy" id="8208"/>
    <lineage>
        <taxon>Eukaryota</taxon>
        <taxon>Metazoa</taxon>
        <taxon>Chordata</taxon>
        <taxon>Craniata</taxon>
        <taxon>Vertebrata</taxon>
        <taxon>Euteleostomi</taxon>
        <taxon>Actinopterygii</taxon>
        <taxon>Neopterygii</taxon>
        <taxon>Teleostei</taxon>
        <taxon>Neoteleostei</taxon>
        <taxon>Acanthomorphata</taxon>
        <taxon>Eupercaria</taxon>
        <taxon>Perciformes</taxon>
        <taxon>Notothenioidei</taxon>
        <taxon>Nototheniidae</taxon>
        <taxon>Notothenia</taxon>
    </lineage>
</organism>
<dbReference type="GeneID" id="104964963"/>
<evidence type="ECO:0000313" key="1">
    <source>
        <dbReference type="Proteomes" id="UP000504611"/>
    </source>
</evidence>
<dbReference type="InterPro" id="IPR011990">
    <property type="entry name" value="TPR-like_helical_dom_sf"/>
</dbReference>